<dbReference type="PANTHER" id="PTHR11757:SF19">
    <property type="entry name" value="PROLYL ENDOPEPTIDASE-LIKE"/>
    <property type="match status" value="1"/>
</dbReference>
<dbReference type="EMBL" id="QEQK01000005">
    <property type="protein sequence ID" value="PWN56620.1"/>
    <property type="molecule type" value="Genomic_DNA"/>
</dbReference>
<evidence type="ECO:0000259" key="6">
    <source>
        <dbReference type="Pfam" id="PF00326"/>
    </source>
</evidence>
<accession>A0A363UMI6</accession>
<evidence type="ECO:0000313" key="8">
    <source>
        <dbReference type="EMBL" id="PWN56620.1"/>
    </source>
</evidence>
<dbReference type="PROSITE" id="PS51257">
    <property type="entry name" value="PROKAR_LIPOPROTEIN"/>
    <property type="match status" value="1"/>
</dbReference>
<evidence type="ECO:0000256" key="2">
    <source>
        <dbReference type="ARBA" id="ARBA00022670"/>
    </source>
</evidence>
<name>A0A363UMI6_9GAMM</name>
<sequence length="714" mass="81244">MLRVIALRACLPVFLLAGCASTPPSQTEAASEPMPPIAERRKHIVRSPQGDRVDPYYWLRDDEREDPDVLAYLEAENAYTEAQLAPYAELRETIYNEIVARLKSDDASPPTFENGYWYYSRFETGRDYPIIARRKGSMDAPEEVLIDQNARAEGHEFYRLGDYEISPDNRLMAIAEDTVGRRQYSLRIKNLETGQWLDDQVENLNANLVWTNDNRSVLYVEKDPTTLLGKRVRQHRLGTPADGDRLIYEEPDDAFYMGIGRGKSGDFLYIGLYSTEQTEYRYAHAGDDALDFQPVLPREDGHEYEVTDHNGRFVILTNWQAKNFRVMTAPVATSADKSTWAPLIAASDDVLIESVEVFKHHLAVNERRDGLRKIRVMDWTGDNSRTIDADEPTYAASLIGSAEYDWPWMRYDLDTLTNPTTTIDYNLVTGEKRVLKVQPVEGDFDPDAYTSEYIRATARDGTQVPISIVYRKDLREPGKNPLLVYGYGSYGYSMDPYLSVSRLSLLDRGFVFAIAHIRGGQEMGRHWYDHGKLQHKINTFNDFIDVTEHLVAEGYGAPDKVFAAGGSAGGLLVGAVANMRPELYRGIVADVPFVDVVTTMLDESIPLTTNEFDEWGNPKEPEAYKTMLAYSPYDNVAEQDYPAMLITGGLWDSQVQYFEPAKWVARLRHRKTDNNTLLLHMNMDAGHGGKSGRYRRYEEVALEYSFMLAQLDER</sequence>
<keyword evidence="4" id="KW-0720">Serine protease</keyword>
<dbReference type="PRINTS" id="PR00862">
    <property type="entry name" value="PROLIGOPTASE"/>
</dbReference>
<dbReference type="OrthoDB" id="9801421at2"/>
<dbReference type="InterPro" id="IPR051543">
    <property type="entry name" value="Serine_Peptidase_S9A"/>
</dbReference>
<dbReference type="Pfam" id="PF00326">
    <property type="entry name" value="Peptidase_S9"/>
    <property type="match status" value="1"/>
</dbReference>
<dbReference type="InterPro" id="IPR001375">
    <property type="entry name" value="Peptidase_S9_cat"/>
</dbReference>
<protein>
    <submittedName>
        <fullName evidence="8">Oligopeptidase B</fullName>
    </submittedName>
</protein>
<evidence type="ECO:0000313" key="9">
    <source>
        <dbReference type="Proteomes" id="UP000251800"/>
    </source>
</evidence>
<dbReference type="Pfam" id="PF02897">
    <property type="entry name" value="Peptidase_S9_N"/>
    <property type="match status" value="1"/>
</dbReference>
<reference evidence="8 9" key="1">
    <citation type="submission" date="2018-05" db="EMBL/GenBank/DDBJ databases">
        <title>Abyssibacter profundi OUC007T gen. nov., sp. nov, a marine bacterium isolated from seawater of the Mariana Trench.</title>
        <authorList>
            <person name="Zhou S."/>
        </authorList>
    </citation>
    <scope>NUCLEOTIDE SEQUENCE [LARGE SCALE GENOMIC DNA]</scope>
    <source>
        <strain evidence="8 9">OUC007</strain>
    </source>
</reference>
<evidence type="ECO:0000256" key="5">
    <source>
        <dbReference type="SAM" id="SignalP"/>
    </source>
</evidence>
<gene>
    <name evidence="8" type="ORF">DEH80_07335</name>
</gene>
<evidence type="ECO:0000256" key="3">
    <source>
        <dbReference type="ARBA" id="ARBA00022801"/>
    </source>
</evidence>
<evidence type="ECO:0000256" key="4">
    <source>
        <dbReference type="ARBA" id="ARBA00022825"/>
    </source>
</evidence>
<dbReference type="InterPro" id="IPR023302">
    <property type="entry name" value="Pept_S9A_N"/>
</dbReference>
<dbReference type="GO" id="GO:0006508">
    <property type="term" value="P:proteolysis"/>
    <property type="evidence" value="ECO:0007669"/>
    <property type="project" value="UniProtKB-KW"/>
</dbReference>
<comment type="caution">
    <text evidence="8">The sequence shown here is derived from an EMBL/GenBank/DDBJ whole genome shotgun (WGS) entry which is preliminary data.</text>
</comment>
<keyword evidence="2" id="KW-0645">Protease</keyword>
<dbReference type="SUPFAM" id="SSF53474">
    <property type="entry name" value="alpha/beta-Hydrolases"/>
    <property type="match status" value="1"/>
</dbReference>
<dbReference type="AlphaFoldDB" id="A0A363UMI6"/>
<comment type="similarity">
    <text evidence="1">Belongs to the peptidase S9A family.</text>
</comment>
<dbReference type="PANTHER" id="PTHR11757">
    <property type="entry name" value="PROTEASE FAMILY S9A OLIGOPEPTIDASE"/>
    <property type="match status" value="1"/>
</dbReference>
<feature type="signal peptide" evidence="5">
    <location>
        <begin position="1"/>
        <end position="17"/>
    </location>
</feature>
<keyword evidence="5" id="KW-0732">Signal</keyword>
<evidence type="ECO:0000256" key="1">
    <source>
        <dbReference type="ARBA" id="ARBA00005228"/>
    </source>
</evidence>
<feature type="domain" description="Peptidase S9A N-terminal" evidence="7">
    <location>
        <begin position="36"/>
        <end position="437"/>
    </location>
</feature>
<keyword evidence="3" id="KW-0378">Hydrolase</keyword>
<dbReference type="SUPFAM" id="SSF50993">
    <property type="entry name" value="Peptidase/esterase 'gauge' domain"/>
    <property type="match status" value="1"/>
</dbReference>
<feature type="domain" description="Peptidase S9 prolyl oligopeptidase catalytic" evidence="6">
    <location>
        <begin position="499"/>
        <end position="712"/>
    </location>
</feature>
<organism evidence="8 9">
    <name type="scientific">Abyssibacter profundi</name>
    <dbReference type="NCBI Taxonomy" id="2182787"/>
    <lineage>
        <taxon>Bacteria</taxon>
        <taxon>Pseudomonadati</taxon>
        <taxon>Pseudomonadota</taxon>
        <taxon>Gammaproteobacteria</taxon>
        <taxon>Chromatiales</taxon>
        <taxon>Oceanococcaceae</taxon>
        <taxon>Abyssibacter</taxon>
    </lineage>
</organism>
<dbReference type="RefSeq" id="WP_109719814.1">
    <property type="nucleotide sequence ID" value="NZ_QEQK01000005.1"/>
</dbReference>
<dbReference type="Proteomes" id="UP000251800">
    <property type="component" value="Unassembled WGS sequence"/>
</dbReference>
<evidence type="ECO:0000259" key="7">
    <source>
        <dbReference type="Pfam" id="PF02897"/>
    </source>
</evidence>
<proteinExistence type="inferred from homology"/>
<dbReference type="Gene3D" id="3.40.50.1820">
    <property type="entry name" value="alpha/beta hydrolase"/>
    <property type="match status" value="1"/>
</dbReference>
<dbReference type="InterPro" id="IPR029058">
    <property type="entry name" value="AB_hydrolase_fold"/>
</dbReference>
<feature type="chain" id="PRO_5017082942" evidence="5">
    <location>
        <begin position="18"/>
        <end position="714"/>
    </location>
</feature>
<dbReference type="InterPro" id="IPR002470">
    <property type="entry name" value="Peptidase_S9A"/>
</dbReference>
<dbReference type="Gene3D" id="2.130.10.120">
    <property type="entry name" value="Prolyl oligopeptidase, N-terminal domain"/>
    <property type="match status" value="1"/>
</dbReference>
<dbReference type="FunFam" id="3.40.50.1820:FF:000005">
    <property type="entry name" value="Prolyl endopeptidase"/>
    <property type="match status" value="1"/>
</dbReference>
<keyword evidence="9" id="KW-1185">Reference proteome</keyword>
<dbReference type="GO" id="GO:0004252">
    <property type="term" value="F:serine-type endopeptidase activity"/>
    <property type="evidence" value="ECO:0007669"/>
    <property type="project" value="InterPro"/>
</dbReference>